<keyword evidence="4" id="KW-1185">Reference proteome</keyword>
<dbReference type="Proteomes" id="UP000266340">
    <property type="component" value="Unassembled WGS sequence"/>
</dbReference>
<dbReference type="AlphaFoldDB" id="A0A398CYF9"/>
<dbReference type="InterPro" id="IPR002767">
    <property type="entry name" value="Thiamine_BP"/>
</dbReference>
<dbReference type="InterPro" id="IPR051614">
    <property type="entry name" value="UPF0045_domain"/>
</dbReference>
<dbReference type="PANTHER" id="PTHR33777">
    <property type="entry name" value="UPF0045 PROTEIN ECM15"/>
    <property type="match status" value="1"/>
</dbReference>
<comment type="similarity">
    <text evidence="1">Belongs to the UPF0045 family.</text>
</comment>
<protein>
    <submittedName>
        <fullName evidence="3">Thiamine-binding protein</fullName>
    </submittedName>
</protein>
<proteinExistence type="inferred from homology"/>
<sequence length="105" mass="11611">MAIVQVTVVPIGTGTTSLSGYVAALQQVLDQTKESIHYELTPMSTIIEGDLDVLLRVVKELHEKPFEQGAWRVSTSITIDDRRDKAGTMAQKLESVKKRRNEGSV</sequence>
<evidence type="ECO:0000313" key="4">
    <source>
        <dbReference type="Proteomes" id="UP000266340"/>
    </source>
</evidence>
<name>A0A398CYF9_9BACL</name>
<organism evidence="3 4">
    <name type="scientific">Cohnella faecalis</name>
    <dbReference type="NCBI Taxonomy" id="2315694"/>
    <lineage>
        <taxon>Bacteria</taxon>
        <taxon>Bacillati</taxon>
        <taxon>Bacillota</taxon>
        <taxon>Bacilli</taxon>
        <taxon>Bacillales</taxon>
        <taxon>Paenibacillaceae</taxon>
        <taxon>Cohnella</taxon>
    </lineage>
</organism>
<dbReference type="OrthoDB" id="2147383at2"/>
<dbReference type="GO" id="GO:0005829">
    <property type="term" value="C:cytosol"/>
    <property type="evidence" value="ECO:0007669"/>
    <property type="project" value="TreeGrafter"/>
</dbReference>
<feature type="domain" description="Thiamine-binding protein" evidence="2">
    <location>
        <begin position="4"/>
        <end position="97"/>
    </location>
</feature>
<evidence type="ECO:0000256" key="1">
    <source>
        <dbReference type="ARBA" id="ARBA00010272"/>
    </source>
</evidence>
<reference evidence="3 4" key="1">
    <citation type="submission" date="2018-09" db="EMBL/GenBank/DDBJ databases">
        <title>Cohnella cavernae sp. nov., isolated from a karst cave.</title>
        <authorList>
            <person name="Zhu H."/>
        </authorList>
    </citation>
    <scope>NUCLEOTIDE SEQUENCE [LARGE SCALE GENOMIC DNA]</scope>
    <source>
        <strain evidence="3 4">K2E09-144</strain>
    </source>
</reference>
<accession>A0A398CYF9</accession>
<dbReference type="Pfam" id="PF01910">
    <property type="entry name" value="Thiamine_BP"/>
    <property type="match status" value="1"/>
</dbReference>
<dbReference type="RefSeq" id="WP_119148057.1">
    <property type="nucleotide sequence ID" value="NZ_JBHSOV010000005.1"/>
</dbReference>
<evidence type="ECO:0000313" key="3">
    <source>
        <dbReference type="EMBL" id="RIE04857.1"/>
    </source>
</evidence>
<dbReference type="Gene3D" id="3.30.70.930">
    <property type="match status" value="1"/>
</dbReference>
<dbReference type="SUPFAM" id="SSF89957">
    <property type="entry name" value="MTH1187/YkoF-like"/>
    <property type="match status" value="1"/>
</dbReference>
<comment type="caution">
    <text evidence="3">The sequence shown here is derived from an EMBL/GenBank/DDBJ whole genome shotgun (WGS) entry which is preliminary data.</text>
</comment>
<evidence type="ECO:0000259" key="2">
    <source>
        <dbReference type="Pfam" id="PF01910"/>
    </source>
</evidence>
<dbReference type="NCBIfam" id="TIGR00106">
    <property type="entry name" value="MTH1187 family thiamine-binding protein"/>
    <property type="match status" value="1"/>
</dbReference>
<dbReference type="EMBL" id="QXJM01000023">
    <property type="protein sequence ID" value="RIE04857.1"/>
    <property type="molecule type" value="Genomic_DNA"/>
</dbReference>
<dbReference type="InterPro" id="IPR029756">
    <property type="entry name" value="MTH1187/YkoF-like"/>
</dbReference>
<gene>
    <name evidence="3" type="ORF">D3H35_05175</name>
</gene>
<dbReference type="PANTHER" id="PTHR33777:SF1">
    <property type="entry name" value="UPF0045 PROTEIN ECM15"/>
    <property type="match status" value="1"/>
</dbReference>